<keyword evidence="2" id="KW-1185">Reference proteome</keyword>
<dbReference type="InterPro" id="IPR019658">
    <property type="entry name" value="DUF2515"/>
</dbReference>
<sequence>MNIIRLFRYLPNIIAEMIRGKRASWYASSRLRQNKRNLEWKEACVHTIEKQIERMIGEGTRYNKMNPKQSSSSAEQTLNDEELIIVNEIHRQTSIHNASNITRTNAYLECYMAYPELHWAFLAHMVSRNAGWNMTDLQGGLLHSLMKEQYRQNMYRFLERCNALIFQDAYPQLLLYMKSKELGKSLFHLLPSFHISRFMRPFWERFWLDRSSPLLSTALIINEQNYIERRVVRHPFFIQNVFHQMDFKVHEWVQLNQVIFPISLSASSDNSKNTNFLPETSLTGLVLEHFANVDERIEFGKTLYAMLFGYQDVLDGAVSFAASTPHRGSRADYWPGLFTTERKEALTTPNELSELLKQEWLPSGQKIYSPILQKVWSDIPYEAISRFDWLQDSKVLRHLGRPKRPFLFEMSHEHRLAIEKIALAHDTIAQITS</sequence>
<accession>A0ABS4H5W8</accession>
<name>A0ABS4H5W8_9BACL</name>
<dbReference type="Proteomes" id="UP001519273">
    <property type="component" value="Unassembled WGS sequence"/>
</dbReference>
<evidence type="ECO:0000313" key="2">
    <source>
        <dbReference type="Proteomes" id="UP001519273"/>
    </source>
</evidence>
<gene>
    <name evidence="1" type="ORF">J2Z20_002855</name>
</gene>
<reference evidence="1 2" key="1">
    <citation type="submission" date="2021-03" db="EMBL/GenBank/DDBJ databases">
        <title>Genomic Encyclopedia of Type Strains, Phase IV (KMG-IV): sequencing the most valuable type-strain genomes for metagenomic binning, comparative biology and taxonomic classification.</title>
        <authorList>
            <person name="Goeker M."/>
        </authorList>
    </citation>
    <scope>NUCLEOTIDE SEQUENCE [LARGE SCALE GENOMIC DNA]</scope>
    <source>
        <strain evidence="1 2">DSM 23491</strain>
    </source>
</reference>
<dbReference type="EMBL" id="JAGGKP010000008">
    <property type="protein sequence ID" value="MBP1937938.1"/>
    <property type="molecule type" value="Genomic_DNA"/>
</dbReference>
<evidence type="ECO:0008006" key="3">
    <source>
        <dbReference type="Google" id="ProtNLM"/>
    </source>
</evidence>
<protein>
    <recommendedName>
        <fullName evidence="3">DUF2515 domain-containing protein</fullName>
    </recommendedName>
</protein>
<dbReference type="Pfam" id="PF10720">
    <property type="entry name" value="DUF2515"/>
    <property type="match status" value="1"/>
</dbReference>
<evidence type="ECO:0000313" key="1">
    <source>
        <dbReference type="EMBL" id="MBP1937938.1"/>
    </source>
</evidence>
<dbReference type="RefSeq" id="WP_209851488.1">
    <property type="nucleotide sequence ID" value="NZ_CBCRVE010000009.1"/>
</dbReference>
<proteinExistence type="predicted"/>
<organism evidence="1 2">
    <name type="scientific">Paenibacillus sediminis</name>
    <dbReference type="NCBI Taxonomy" id="664909"/>
    <lineage>
        <taxon>Bacteria</taxon>
        <taxon>Bacillati</taxon>
        <taxon>Bacillota</taxon>
        <taxon>Bacilli</taxon>
        <taxon>Bacillales</taxon>
        <taxon>Paenibacillaceae</taxon>
        <taxon>Paenibacillus</taxon>
    </lineage>
</organism>
<comment type="caution">
    <text evidence="1">The sequence shown here is derived from an EMBL/GenBank/DDBJ whole genome shotgun (WGS) entry which is preliminary data.</text>
</comment>